<sequence>MNGRRIVSIMTKQSSVIRAMMRTSTAVHRFVFSASKGKFLGPNRFGGMPVLMLTTTGRKSGKQRTTMLTSPVHENGTFVVVASGGGSDSAPAWLLNLRDNPMVEVSEGGDARPMRARIVSAQERTELWPKVVAGYQGYEEYQKKTNREIPLVLLEPV</sequence>
<proteinExistence type="inferred from homology"/>
<comment type="similarity">
    <text evidence="1">Belongs to the F420H(2)-dependent quinone reductase family.</text>
</comment>
<dbReference type="GO" id="GO:0070967">
    <property type="term" value="F:coenzyme F420 binding"/>
    <property type="evidence" value="ECO:0007669"/>
    <property type="project" value="TreeGrafter"/>
</dbReference>
<evidence type="ECO:0000313" key="3">
    <source>
        <dbReference type="EMBL" id="QIS15625.1"/>
    </source>
</evidence>
<accession>A0A6G9YQP1</accession>
<dbReference type="GO" id="GO:0016491">
    <property type="term" value="F:oxidoreductase activity"/>
    <property type="evidence" value="ECO:0007669"/>
    <property type="project" value="InterPro"/>
</dbReference>
<evidence type="ECO:0000256" key="2">
    <source>
        <dbReference type="ARBA" id="ARBA00049106"/>
    </source>
</evidence>
<evidence type="ECO:0000313" key="4">
    <source>
        <dbReference type="Proteomes" id="UP000503540"/>
    </source>
</evidence>
<gene>
    <name evidence="3" type="ORF">F5544_39020</name>
</gene>
<dbReference type="Pfam" id="PF04075">
    <property type="entry name" value="F420H2_quin_red"/>
    <property type="match status" value="1"/>
</dbReference>
<dbReference type="Gene3D" id="2.30.110.10">
    <property type="entry name" value="Electron Transport, Fmn-binding Protein, Chain A"/>
    <property type="match status" value="1"/>
</dbReference>
<dbReference type="InterPro" id="IPR004378">
    <property type="entry name" value="F420H2_quin_Rdtase"/>
</dbReference>
<dbReference type="PANTHER" id="PTHR39428">
    <property type="entry name" value="F420H(2)-DEPENDENT QUINONE REDUCTASE RV1261C"/>
    <property type="match status" value="1"/>
</dbReference>
<name>A0A6G9YQP1_9NOCA</name>
<dbReference type="EMBL" id="CP046172">
    <property type="protein sequence ID" value="QIS15625.1"/>
    <property type="molecule type" value="Genomic_DNA"/>
</dbReference>
<reference evidence="3 4" key="1">
    <citation type="journal article" date="2019" name="ACS Chem. Biol.">
        <title>Identification and Mobilization of a Cryptic Antibiotic Biosynthesis Gene Locus from a Human-Pathogenic Nocardia Isolate.</title>
        <authorList>
            <person name="Herisse M."/>
            <person name="Ishida K."/>
            <person name="Porter J.L."/>
            <person name="Howden B."/>
            <person name="Hertweck C."/>
            <person name="Stinear T.P."/>
            <person name="Pidot S.J."/>
        </authorList>
    </citation>
    <scope>NUCLEOTIDE SEQUENCE [LARGE SCALE GENOMIC DNA]</scope>
    <source>
        <strain evidence="3 4">AUSMDU00012717</strain>
    </source>
</reference>
<keyword evidence="4" id="KW-1185">Reference proteome</keyword>
<dbReference type="Proteomes" id="UP000503540">
    <property type="component" value="Chromosome"/>
</dbReference>
<dbReference type="PANTHER" id="PTHR39428:SF3">
    <property type="entry name" value="DEAZAFLAVIN-DEPENDENT NITROREDUCTASE"/>
    <property type="match status" value="1"/>
</dbReference>
<comment type="catalytic activity">
    <reaction evidence="2">
        <text>oxidized coenzyme F420-(gamma-L-Glu)(n) + a quinol + H(+) = reduced coenzyme F420-(gamma-L-Glu)(n) + a quinone</text>
        <dbReference type="Rhea" id="RHEA:39663"/>
        <dbReference type="Rhea" id="RHEA-COMP:12939"/>
        <dbReference type="Rhea" id="RHEA-COMP:14378"/>
        <dbReference type="ChEBI" id="CHEBI:15378"/>
        <dbReference type="ChEBI" id="CHEBI:24646"/>
        <dbReference type="ChEBI" id="CHEBI:132124"/>
        <dbReference type="ChEBI" id="CHEBI:133980"/>
        <dbReference type="ChEBI" id="CHEBI:139511"/>
    </reaction>
</comment>
<dbReference type="KEGG" id="nah:F5544_39020"/>
<dbReference type="GO" id="GO:0005886">
    <property type="term" value="C:plasma membrane"/>
    <property type="evidence" value="ECO:0007669"/>
    <property type="project" value="TreeGrafter"/>
</dbReference>
<dbReference type="InterPro" id="IPR012349">
    <property type="entry name" value="Split_barrel_FMN-bd"/>
</dbReference>
<dbReference type="AlphaFoldDB" id="A0A6G9YQP1"/>
<evidence type="ECO:0000256" key="1">
    <source>
        <dbReference type="ARBA" id="ARBA00008710"/>
    </source>
</evidence>
<organism evidence="3 4">
    <name type="scientific">Nocardia arthritidis</name>
    <dbReference type="NCBI Taxonomy" id="228602"/>
    <lineage>
        <taxon>Bacteria</taxon>
        <taxon>Bacillati</taxon>
        <taxon>Actinomycetota</taxon>
        <taxon>Actinomycetes</taxon>
        <taxon>Mycobacteriales</taxon>
        <taxon>Nocardiaceae</taxon>
        <taxon>Nocardia</taxon>
    </lineage>
</organism>
<dbReference type="NCBIfam" id="TIGR00026">
    <property type="entry name" value="hi_GC_TIGR00026"/>
    <property type="match status" value="1"/>
</dbReference>
<protein>
    <submittedName>
        <fullName evidence="3">Nitroreductase family deazaflavin-dependent oxidoreductase</fullName>
    </submittedName>
</protein>